<feature type="domain" description="Response regulatory" evidence="2">
    <location>
        <begin position="8"/>
        <end position="118"/>
    </location>
</feature>
<protein>
    <submittedName>
        <fullName evidence="3">Response regulator</fullName>
    </submittedName>
</protein>
<dbReference type="PROSITE" id="PS50110">
    <property type="entry name" value="RESPONSE_REGULATORY"/>
    <property type="match status" value="1"/>
</dbReference>
<organism evidence="3 4">
    <name type="scientific">Ferranicluibacter rubi</name>
    <dbReference type="NCBI Taxonomy" id="2715133"/>
    <lineage>
        <taxon>Bacteria</taxon>
        <taxon>Pseudomonadati</taxon>
        <taxon>Pseudomonadota</taxon>
        <taxon>Alphaproteobacteria</taxon>
        <taxon>Hyphomicrobiales</taxon>
        <taxon>Rhizobiaceae</taxon>
        <taxon>Ferranicluibacter</taxon>
    </lineage>
</organism>
<dbReference type="InterPro" id="IPR001789">
    <property type="entry name" value="Sig_transdc_resp-reg_receiver"/>
</dbReference>
<accession>A0AA44CBK9</accession>
<name>A0AA44CBK9_9HYPH</name>
<sequence length="119" mass="13598">MVSMPERRALVVDDEMLIAVDVEFHLQSFGFDHVRIFSSESEAISWLQNHEVDVVIMEVGLLCGMSKSLAELLVRQKTPFIVYSGYRPEEVDEIFRSGHWLTKPAEAAGFHKVLEQIFS</sequence>
<dbReference type="Gene3D" id="3.40.50.2300">
    <property type="match status" value="1"/>
</dbReference>
<dbReference type="AlphaFoldDB" id="A0AA44CBK9"/>
<dbReference type="EMBL" id="JAANCM010000006">
    <property type="protein sequence ID" value="NHT76894.1"/>
    <property type="molecule type" value="Genomic_DNA"/>
</dbReference>
<evidence type="ECO:0000313" key="3">
    <source>
        <dbReference type="EMBL" id="NHT76894.1"/>
    </source>
</evidence>
<evidence type="ECO:0000259" key="2">
    <source>
        <dbReference type="PROSITE" id="PS50110"/>
    </source>
</evidence>
<comment type="caution">
    <text evidence="1">Lacks conserved residue(s) required for the propagation of feature annotation.</text>
</comment>
<evidence type="ECO:0000313" key="4">
    <source>
        <dbReference type="Proteomes" id="UP001155840"/>
    </source>
</evidence>
<keyword evidence="4" id="KW-1185">Reference proteome</keyword>
<dbReference type="RefSeq" id="WP_167129807.1">
    <property type="nucleotide sequence ID" value="NZ_JAANCM010000006.1"/>
</dbReference>
<dbReference type="Proteomes" id="UP001155840">
    <property type="component" value="Unassembled WGS sequence"/>
</dbReference>
<dbReference type="InterPro" id="IPR011006">
    <property type="entry name" value="CheY-like_superfamily"/>
</dbReference>
<dbReference type="GO" id="GO:0000160">
    <property type="term" value="P:phosphorelay signal transduction system"/>
    <property type="evidence" value="ECO:0007669"/>
    <property type="project" value="InterPro"/>
</dbReference>
<dbReference type="Pfam" id="PF00072">
    <property type="entry name" value="Response_reg"/>
    <property type="match status" value="1"/>
</dbReference>
<reference evidence="3" key="1">
    <citation type="submission" date="2020-03" db="EMBL/GenBank/DDBJ databases">
        <title>Ferranicluibacter endophyticum gen. nov., sp. nov., a new genus isolated from Rubus ulmifolius Schott. stem.</title>
        <authorList>
            <person name="Roca-Couso R."/>
            <person name="Flores-Felix J.D."/>
            <person name="Igual J.M."/>
            <person name="Rivas R."/>
        </authorList>
    </citation>
    <scope>NUCLEOTIDE SEQUENCE</scope>
    <source>
        <strain evidence="3">CRRU44</strain>
    </source>
</reference>
<proteinExistence type="predicted"/>
<gene>
    <name evidence="3" type="ORF">G8E10_14225</name>
</gene>
<evidence type="ECO:0000256" key="1">
    <source>
        <dbReference type="PROSITE-ProRule" id="PRU00169"/>
    </source>
</evidence>
<dbReference type="SUPFAM" id="SSF52172">
    <property type="entry name" value="CheY-like"/>
    <property type="match status" value="1"/>
</dbReference>
<comment type="caution">
    <text evidence="3">The sequence shown here is derived from an EMBL/GenBank/DDBJ whole genome shotgun (WGS) entry which is preliminary data.</text>
</comment>